<gene>
    <name evidence="1" type="ORF">GGD53_002911</name>
</gene>
<dbReference type="AlphaFoldDB" id="A0A7W6MJC2"/>
<evidence type="ECO:0000313" key="1">
    <source>
        <dbReference type="EMBL" id="MBB4192751.1"/>
    </source>
</evidence>
<accession>A0A7W6MJC2</accession>
<dbReference type="Proteomes" id="UP000524492">
    <property type="component" value="Unassembled WGS sequence"/>
</dbReference>
<keyword evidence="2" id="KW-1185">Reference proteome</keyword>
<organism evidence="1 2">
    <name type="scientific">Rhizobium aethiopicum</name>
    <dbReference type="NCBI Taxonomy" id="1138170"/>
    <lineage>
        <taxon>Bacteria</taxon>
        <taxon>Pseudomonadati</taxon>
        <taxon>Pseudomonadota</taxon>
        <taxon>Alphaproteobacteria</taxon>
        <taxon>Hyphomicrobiales</taxon>
        <taxon>Rhizobiaceae</taxon>
        <taxon>Rhizobium/Agrobacterium group</taxon>
        <taxon>Rhizobium</taxon>
    </lineage>
</organism>
<sequence>MTEQCECEYFNFGDFVRSRQNPHLTGQIIGERSWGEEYQVRLADGASIIWWFAAEIEHDPGYEPTPAKSEEQPSNVIAVDFTKPRALKKSTKTAGEA</sequence>
<protein>
    <submittedName>
        <fullName evidence="1">Uncharacterized protein</fullName>
    </submittedName>
</protein>
<dbReference type="EMBL" id="JACIFV010000009">
    <property type="protein sequence ID" value="MBB4192751.1"/>
    <property type="molecule type" value="Genomic_DNA"/>
</dbReference>
<comment type="caution">
    <text evidence="1">The sequence shown here is derived from an EMBL/GenBank/DDBJ whole genome shotgun (WGS) entry which is preliminary data.</text>
</comment>
<name>A0A7W6MJC2_9HYPH</name>
<evidence type="ECO:0000313" key="2">
    <source>
        <dbReference type="Proteomes" id="UP000524492"/>
    </source>
</evidence>
<reference evidence="1 2" key="1">
    <citation type="submission" date="2020-08" db="EMBL/GenBank/DDBJ databases">
        <title>Genomic Encyclopedia of Type Strains, Phase IV (KMG-V): Genome sequencing to study the core and pangenomes of soil and plant-associated prokaryotes.</title>
        <authorList>
            <person name="Whitman W."/>
        </authorList>
    </citation>
    <scope>NUCLEOTIDE SEQUENCE [LARGE SCALE GENOMIC DNA]</scope>
    <source>
        <strain evidence="1 2">SEMIA 4074</strain>
    </source>
</reference>
<dbReference type="RefSeq" id="WP_184456991.1">
    <property type="nucleotide sequence ID" value="NZ_JACIFV010000009.1"/>
</dbReference>
<proteinExistence type="predicted"/>